<reference evidence="1 2" key="1">
    <citation type="submission" date="2018-01" db="EMBL/GenBank/DDBJ databases">
        <title>Complete genome sequence of Bacteriovorax stolpii DSM12778.</title>
        <authorList>
            <person name="Tang B."/>
            <person name="Chang J."/>
        </authorList>
    </citation>
    <scope>NUCLEOTIDE SEQUENCE [LARGE SCALE GENOMIC DNA]</scope>
    <source>
        <strain evidence="1 2">DSM 12778</strain>
    </source>
</reference>
<evidence type="ECO:0000313" key="2">
    <source>
        <dbReference type="Proteomes" id="UP000235584"/>
    </source>
</evidence>
<evidence type="ECO:0000313" key="1">
    <source>
        <dbReference type="EMBL" id="AUN98719.1"/>
    </source>
</evidence>
<protein>
    <submittedName>
        <fullName evidence="1">Uncharacterized protein</fullName>
    </submittedName>
</protein>
<proteinExistence type="predicted"/>
<sequence>MKYFPYLFLLLVVACSSTEEKTEPKTYSDETNRAFLQIERGDSYYMKRPAKSTPPPQVKSPHQTRQATRPVYREDVRPAEIVVKPARREEKPSREEIVIDEKINYQEPQKEKSITTIIPKSQPKTKKSAQMDERLIEINQNLAFYCMKHRKDARFGDSEERCMSFVNQSLEDCQKVHKTPDKKLLSCIQTKLKRR</sequence>
<accession>A0A2K9NT71</accession>
<dbReference type="OrthoDB" id="5298897at2"/>
<dbReference type="RefSeq" id="WP_102244010.1">
    <property type="nucleotide sequence ID" value="NZ_CP025704.1"/>
</dbReference>
<dbReference type="AlphaFoldDB" id="A0A2K9NT71"/>
<gene>
    <name evidence="1" type="ORF">C0V70_11515</name>
</gene>
<dbReference type="Proteomes" id="UP000235584">
    <property type="component" value="Chromosome"/>
</dbReference>
<dbReference type="KEGG" id="bsto:C0V70_11515"/>
<name>A0A2K9NT71_BACTC</name>
<keyword evidence="2" id="KW-1185">Reference proteome</keyword>
<dbReference type="PROSITE" id="PS51257">
    <property type="entry name" value="PROKAR_LIPOPROTEIN"/>
    <property type="match status" value="1"/>
</dbReference>
<organism evidence="1 2">
    <name type="scientific">Bacteriovorax stolpii</name>
    <name type="common">Bdellovibrio stolpii</name>
    <dbReference type="NCBI Taxonomy" id="960"/>
    <lineage>
        <taxon>Bacteria</taxon>
        <taxon>Pseudomonadati</taxon>
        <taxon>Bdellovibrionota</taxon>
        <taxon>Bacteriovoracia</taxon>
        <taxon>Bacteriovoracales</taxon>
        <taxon>Bacteriovoracaceae</taxon>
        <taxon>Bacteriovorax</taxon>
    </lineage>
</organism>
<dbReference type="EMBL" id="CP025704">
    <property type="protein sequence ID" value="AUN98719.1"/>
    <property type="molecule type" value="Genomic_DNA"/>
</dbReference>